<comment type="caution">
    <text evidence="1">The sequence shown here is derived from an EMBL/GenBank/DDBJ whole genome shotgun (WGS) entry which is preliminary data.</text>
</comment>
<accession>A0A495XEP6</accession>
<organism evidence="1 2">
    <name type="scientific">Saccharothrix variisporea</name>
    <dbReference type="NCBI Taxonomy" id="543527"/>
    <lineage>
        <taxon>Bacteria</taxon>
        <taxon>Bacillati</taxon>
        <taxon>Actinomycetota</taxon>
        <taxon>Actinomycetes</taxon>
        <taxon>Pseudonocardiales</taxon>
        <taxon>Pseudonocardiaceae</taxon>
        <taxon>Saccharothrix</taxon>
    </lineage>
</organism>
<sequence length="426" mass="46145">MRYWPTANEPATYSGATTQEHYVAQIWIAEAGTLCVVWPLPGKMQPTAVTVAAELPEADALVRIAPDFGRDGPTVGTAQPGEAPPTWADFEALWNDLSRVLGQPAPYWPYSLRIPRLIENWAPQQTTTVYPAAPDLDIVPLLKLALALPAGSAEQRAVQHLATVAQHRATESAVQNLELVDELQRKRKSCFTRTTAVAARPLPFPEPGEMEAGVLRRGWQKILERTDQLAADCVRLAAMWDGGAHFPYASVERVNPATRYGAEWASRLRAPAERAAVYESLGRGGGDALIDPVSGAPVVREPDGSLFVAVPQRLNASGGQLTEVVLDEPVWIRTEDGSIQPAPRDHYWGLSWGYSGSGPGSLALLIHRLLDDITAPAADSAMGAPLGLDELTELKWPRESVLTRELLESARSGRSYPKPGAPVEDA</sequence>
<name>A0A495XEP6_9PSEU</name>
<proteinExistence type="predicted"/>
<gene>
    <name evidence="1" type="ORF">DFJ66_3259</name>
</gene>
<reference evidence="1 2" key="1">
    <citation type="submission" date="2018-10" db="EMBL/GenBank/DDBJ databases">
        <title>Sequencing the genomes of 1000 actinobacteria strains.</title>
        <authorList>
            <person name="Klenk H.-P."/>
        </authorList>
    </citation>
    <scope>NUCLEOTIDE SEQUENCE [LARGE SCALE GENOMIC DNA]</scope>
    <source>
        <strain evidence="1 2">DSM 43911</strain>
    </source>
</reference>
<evidence type="ECO:0000313" key="2">
    <source>
        <dbReference type="Proteomes" id="UP000272729"/>
    </source>
</evidence>
<evidence type="ECO:0000313" key="1">
    <source>
        <dbReference type="EMBL" id="RKT70018.1"/>
    </source>
</evidence>
<protein>
    <submittedName>
        <fullName evidence="1">Uncharacterized protein</fullName>
    </submittedName>
</protein>
<keyword evidence="2" id="KW-1185">Reference proteome</keyword>
<dbReference type="AlphaFoldDB" id="A0A495XEP6"/>
<dbReference type="EMBL" id="RBXR01000001">
    <property type="protein sequence ID" value="RKT70018.1"/>
    <property type="molecule type" value="Genomic_DNA"/>
</dbReference>
<dbReference type="Proteomes" id="UP000272729">
    <property type="component" value="Unassembled WGS sequence"/>
</dbReference>